<dbReference type="PANTHER" id="PTHR19878:SF8">
    <property type="entry name" value="AUTOPHAGY-RELATED 16, ISOFORM F"/>
    <property type="match status" value="1"/>
</dbReference>
<dbReference type="AlphaFoldDB" id="A0A5N6L0I0"/>
<dbReference type="InterPro" id="IPR013923">
    <property type="entry name" value="Autophagy-rel_prot_16_dom"/>
</dbReference>
<feature type="domain" description="Autophagy-related protein 16" evidence="3">
    <location>
        <begin position="7"/>
        <end position="206"/>
    </location>
</feature>
<gene>
    <name evidence="4" type="ORF">FH972_024422</name>
</gene>
<evidence type="ECO:0000256" key="2">
    <source>
        <dbReference type="SAM" id="MobiDB-lite"/>
    </source>
</evidence>
<dbReference type="OrthoDB" id="550424at2759"/>
<dbReference type="GO" id="GO:0000045">
    <property type="term" value="P:autophagosome assembly"/>
    <property type="evidence" value="ECO:0007669"/>
    <property type="project" value="InterPro"/>
</dbReference>
<comment type="caution">
    <text evidence="4">The sequence shown here is derived from an EMBL/GenBank/DDBJ whole genome shotgun (WGS) entry which is preliminary data.</text>
</comment>
<name>A0A5N6L0I0_9ROSI</name>
<dbReference type="EMBL" id="VIBQ01000017">
    <property type="protein sequence ID" value="KAB8360684.1"/>
    <property type="molecule type" value="Genomic_DNA"/>
</dbReference>
<proteinExistence type="predicted"/>
<keyword evidence="1" id="KW-0175">Coiled coil</keyword>
<reference evidence="4 5" key="1">
    <citation type="submission" date="2019-06" db="EMBL/GenBank/DDBJ databases">
        <title>A chromosomal-level reference genome of Carpinus fangiana (Coryloideae, Betulaceae).</title>
        <authorList>
            <person name="Yang X."/>
            <person name="Wang Z."/>
            <person name="Zhang L."/>
            <person name="Hao G."/>
            <person name="Liu J."/>
            <person name="Yang Y."/>
        </authorList>
    </citation>
    <scope>NUCLEOTIDE SEQUENCE [LARGE SCALE GENOMIC DNA]</scope>
    <source>
        <strain evidence="4">Cfa_2016G</strain>
        <tissue evidence="4">Leaf</tissue>
    </source>
</reference>
<evidence type="ECO:0000313" key="4">
    <source>
        <dbReference type="EMBL" id="KAB8360684.1"/>
    </source>
</evidence>
<sequence>MSSWLEDYLAALDNRDRREKANAATIEAYSKLADRTAALEAAIREAPTTPSAPEPAATPSRLPTRILGSPRSPPPPPESASVVSLRADLVAANRNKAVMETQLSALTTQLTTLQATSMGQTSQTASLQKQIALLEHEKASLTRKLRDRESELKEKARLVENVQDEMLGLEMQINVAEERSTKLQQENKELVDRWMQRMGKEAERMNEGSGWN</sequence>
<dbReference type="PANTHER" id="PTHR19878">
    <property type="entry name" value="AUTOPHAGY PROTEIN 16-LIKE"/>
    <property type="match status" value="1"/>
</dbReference>
<dbReference type="Gene3D" id="1.20.5.170">
    <property type="match status" value="1"/>
</dbReference>
<dbReference type="InterPro" id="IPR045160">
    <property type="entry name" value="ATG16"/>
</dbReference>
<dbReference type="Proteomes" id="UP000327013">
    <property type="component" value="Unassembled WGS sequence"/>
</dbReference>
<keyword evidence="5" id="KW-1185">Reference proteome</keyword>
<organism evidence="4 5">
    <name type="scientific">Carpinus fangiana</name>
    <dbReference type="NCBI Taxonomy" id="176857"/>
    <lineage>
        <taxon>Eukaryota</taxon>
        <taxon>Viridiplantae</taxon>
        <taxon>Streptophyta</taxon>
        <taxon>Embryophyta</taxon>
        <taxon>Tracheophyta</taxon>
        <taxon>Spermatophyta</taxon>
        <taxon>Magnoliopsida</taxon>
        <taxon>eudicotyledons</taxon>
        <taxon>Gunneridae</taxon>
        <taxon>Pentapetalae</taxon>
        <taxon>rosids</taxon>
        <taxon>fabids</taxon>
        <taxon>Fagales</taxon>
        <taxon>Betulaceae</taxon>
        <taxon>Carpinus</taxon>
    </lineage>
</organism>
<protein>
    <recommendedName>
        <fullName evidence="3">Autophagy-related protein 16 domain-containing protein</fullName>
    </recommendedName>
</protein>
<evidence type="ECO:0000259" key="3">
    <source>
        <dbReference type="Pfam" id="PF08614"/>
    </source>
</evidence>
<dbReference type="Pfam" id="PF08614">
    <property type="entry name" value="ATG16"/>
    <property type="match status" value="1"/>
</dbReference>
<dbReference type="CDD" id="cd22887">
    <property type="entry name" value="Atg16_CCD"/>
    <property type="match status" value="1"/>
</dbReference>
<evidence type="ECO:0000313" key="5">
    <source>
        <dbReference type="Proteomes" id="UP000327013"/>
    </source>
</evidence>
<feature type="coiled-coil region" evidence="1">
    <location>
        <begin position="124"/>
        <end position="193"/>
    </location>
</feature>
<feature type="region of interest" description="Disordered" evidence="2">
    <location>
        <begin position="40"/>
        <end position="81"/>
    </location>
</feature>
<evidence type="ECO:0000256" key="1">
    <source>
        <dbReference type="SAM" id="Coils"/>
    </source>
</evidence>
<accession>A0A5N6L0I0</accession>
<feature type="compositionally biased region" description="Low complexity" evidence="2">
    <location>
        <begin position="45"/>
        <end position="60"/>
    </location>
</feature>